<evidence type="ECO:0000313" key="2">
    <source>
        <dbReference type="WBParaSite" id="Minc3s03144g32940"/>
    </source>
</evidence>
<dbReference type="WBParaSite" id="Minc3s03144g32940">
    <property type="protein sequence ID" value="Minc3s03144g32940"/>
    <property type="gene ID" value="Minc3s03144g32940"/>
</dbReference>
<protein>
    <submittedName>
        <fullName evidence="2">Uncharacterized protein</fullName>
    </submittedName>
</protein>
<proteinExistence type="predicted"/>
<evidence type="ECO:0000313" key="1">
    <source>
        <dbReference type="Proteomes" id="UP000887563"/>
    </source>
</evidence>
<dbReference type="Proteomes" id="UP000887563">
    <property type="component" value="Unplaced"/>
</dbReference>
<dbReference type="AlphaFoldDB" id="A0A914N331"/>
<reference evidence="2" key="1">
    <citation type="submission" date="2022-11" db="UniProtKB">
        <authorList>
            <consortium name="WormBaseParasite"/>
        </authorList>
    </citation>
    <scope>IDENTIFICATION</scope>
</reference>
<organism evidence="1 2">
    <name type="scientific">Meloidogyne incognita</name>
    <name type="common">Southern root-knot nematode worm</name>
    <name type="synonym">Oxyuris incognita</name>
    <dbReference type="NCBI Taxonomy" id="6306"/>
    <lineage>
        <taxon>Eukaryota</taxon>
        <taxon>Metazoa</taxon>
        <taxon>Ecdysozoa</taxon>
        <taxon>Nematoda</taxon>
        <taxon>Chromadorea</taxon>
        <taxon>Rhabditida</taxon>
        <taxon>Tylenchina</taxon>
        <taxon>Tylenchomorpha</taxon>
        <taxon>Tylenchoidea</taxon>
        <taxon>Meloidogynidae</taxon>
        <taxon>Meloidogyninae</taxon>
        <taxon>Meloidogyne</taxon>
        <taxon>Meloidogyne incognita group</taxon>
    </lineage>
</organism>
<sequence>MLFAFEFMCMVAQEQLYTFIAFGPSQFRHLINLWWAKPLCWLFGRLNICVSMAFAFLTFGLVKKEIWINIPKVIQAREKSFVRSAKIWRILRFYPLKSTSVYTKY</sequence>
<keyword evidence="1" id="KW-1185">Reference proteome</keyword>
<name>A0A914N331_MELIC</name>
<accession>A0A914N331</accession>